<evidence type="ECO:0000256" key="1">
    <source>
        <dbReference type="SAM" id="MobiDB-lite"/>
    </source>
</evidence>
<keyword evidence="2" id="KW-0812">Transmembrane</keyword>
<accession>A0ABY3SJ10</accession>
<name>A0ABY3SJ10_9BACL</name>
<dbReference type="Proteomes" id="UP001649230">
    <property type="component" value="Chromosome"/>
</dbReference>
<dbReference type="PANTHER" id="PTHR46211:SF1">
    <property type="entry name" value="GLYCEROPHOSPHODIESTER PHOSPHODIESTERASE, CYTOPLASMIC"/>
    <property type="match status" value="1"/>
</dbReference>
<evidence type="ECO:0000256" key="3">
    <source>
        <dbReference type="SAM" id="SignalP"/>
    </source>
</evidence>
<protein>
    <recommendedName>
        <fullName evidence="4">GP-PDE domain-containing protein</fullName>
    </recommendedName>
</protein>
<sequence>MKRLLCFVIAAALSGMLILSSCSTAQAQAQEVQGSPEWTSNRMIAHGMGGISDTAYTNSYEAFVLNYQKGHRVFEADLILTEDGKLAARHDWLPYTAERLKLDLPESQIGEPLDMNEFKKVKILGKFMPLSFRDIVRLMHLYPDIYFVTDTKETDLNLVRKQFEQIKQTADRIDPSVLDRMIPELYTQDMYHEVMDIYPFPNKLYSLYLSNESQEETVKFVKENGIQTVAMPVERAQMMPELVKALNEEGVRTYVHTVNAQEDIDAMLKLGVYGIYTDYLPNDSDMFGEGSNGEMQGGNLQAGDSSSSSPGASSTGASNLSSSKAEAANLSNSKTGAALPSKLLVMNLLPILIAVGIFIVLWIMEHRRNRKRRGR</sequence>
<evidence type="ECO:0000313" key="5">
    <source>
        <dbReference type="EMBL" id="UJF33887.1"/>
    </source>
</evidence>
<feature type="region of interest" description="Disordered" evidence="1">
    <location>
        <begin position="287"/>
        <end position="320"/>
    </location>
</feature>
<keyword evidence="3" id="KW-0732">Signal</keyword>
<dbReference type="PROSITE" id="PS51257">
    <property type="entry name" value="PROKAR_LIPOPROTEIN"/>
    <property type="match status" value="1"/>
</dbReference>
<dbReference type="SUPFAM" id="SSF51695">
    <property type="entry name" value="PLC-like phosphodiesterases"/>
    <property type="match status" value="1"/>
</dbReference>
<keyword evidence="2" id="KW-0472">Membrane</keyword>
<feature type="transmembrane region" description="Helical" evidence="2">
    <location>
        <begin position="343"/>
        <end position="364"/>
    </location>
</feature>
<keyword evidence="6" id="KW-1185">Reference proteome</keyword>
<feature type="compositionally biased region" description="Low complexity" evidence="1">
    <location>
        <begin position="302"/>
        <end position="320"/>
    </location>
</feature>
<feature type="signal peptide" evidence="3">
    <location>
        <begin position="1"/>
        <end position="27"/>
    </location>
</feature>
<proteinExistence type="predicted"/>
<dbReference type="CDD" id="cd08583">
    <property type="entry name" value="PI-PLCc_GDPD_SF_unchar1"/>
    <property type="match status" value="1"/>
</dbReference>
<organism evidence="5 6">
    <name type="scientific">Paenibacillus hexagrammi</name>
    <dbReference type="NCBI Taxonomy" id="2908839"/>
    <lineage>
        <taxon>Bacteria</taxon>
        <taxon>Bacillati</taxon>
        <taxon>Bacillota</taxon>
        <taxon>Bacilli</taxon>
        <taxon>Bacillales</taxon>
        <taxon>Paenibacillaceae</taxon>
        <taxon>Paenibacillus</taxon>
    </lineage>
</organism>
<feature type="chain" id="PRO_5045345969" description="GP-PDE domain-containing protein" evidence="3">
    <location>
        <begin position="28"/>
        <end position="375"/>
    </location>
</feature>
<dbReference type="InterPro" id="IPR017946">
    <property type="entry name" value="PLC-like_Pdiesterase_TIM-brl"/>
</dbReference>
<dbReference type="EMBL" id="CP090978">
    <property type="protein sequence ID" value="UJF33887.1"/>
    <property type="molecule type" value="Genomic_DNA"/>
</dbReference>
<dbReference type="RefSeq" id="WP_235120278.1">
    <property type="nucleotide sequence ID" value="NZ_CP090978.1"/>
</dbReference>
<gene>
    <name evidence="5" type="ORF">L0M14_01095</name>
</gene>
<feature type="domain" description="GP-PDE" evidence="4">
    <location>
        <begin position="55"/>
        <end position="279"/>
    </location>
</feature>
<evidence type="ECO:0000256" key="2">
    <source>
        <dbReference type="SAM" id="Phobius"/>
    </source>
</evidence>
<reference evidence="5 6" key="1">
    <citation type="journal article" date="2024" name="Int. J. Syst. Evol. Microbiol.">
        <title>Paenibacillus hexagrammi sp. nov., a novel bacterium isolated from the gut content of Hexagrammos agrammus.</title>
        <authorList>
            <person name="Jung H.K."/>
            <person name="Kim D.G."/>
            <person name="Zin H."/>
            <person name="Park J."/>
            <person name="Jung H."/>
            <person name="Kim Y.O."/>
            <person name="Kong H.J."/>
            <person name="Kim J.W."/>
            <person name="Kim Y.S."/>
        </authorList>
    </citation>
    <scope>NUCLEOTIDE SEQUENCE [LARGE SCALE GENOMIC DNA]</scope>
    <source>
        <strain evidence="5 6">YPD9-1</strain>
    </source>
</reference>
<dbReference type="PANTHER" id="PTHR46211">
    <property type="entry name" value="GLYCEROPHOSPHORYL DIESTER PHOSPHODIESTERASE"/>
    <property type="match status" value="1"/>
</dbReference>
<dbReference type="Pfam" id="PF03009">
    <property type="entry name" value="GDPD"/>
    <property type="match status" value="1"/>
</dbReference>
<dbReference type="InterPro" id="IPR030395">
    <property type="entry name" value="GP_PDE_dom"/>
</dbReference>
<evidence type="ECO:0000259" key="4">
    <source>
        <dbReference type="Pfam" id="PF03009"/>
    </source>
</evidence>
<evidence type="ECO:0000313" key="6">
    <source>
        <dbReference type="Proteomes" id="UP001649230"/>
    </source>
</evidence>
<dbReference type="Gene3D" id="3.20.20.190">
    <property type="entry name" value="Phosphatidylinositol (PI) phosphodiesterase"/>
    <property type="match status" value="1"/>
</dbReference>
<keyword evidence="2" id="KW-1133">Transmembrane helix</keyword>